<organism evidence="1">
    <name type="scientific">marine sediment metagenome</name>
    <dbReference type="NCBI Taxonomy" id="412755"/>
    <lineage>
        <taxon>unclassified sequences</taxon>
        <taxon>metagenomes</taxon>
        <taxon>ecological metagenomes</taxon>
    </lineage>
</organism>
<reference evidence="1" key="1">
    <citation type="journal article" date="2015" name="Nature">
        <title>Complex archaea that bridge the gap between prokaryotes and eukaryotes.</title>
        <authorList>
            <person name="Spang A."/>
            <person name="Saw J.H."/>
            <person name="Jorgensen S.L."/>
            <person name="Zaremba-Niedzwiedzka K."/>
            <person name="Martijn J."/>
            <person name="Lind A.E."/>
            <person name="van Eijk R."/>
            <person name="Schleper C."/>
            <person name="Guy L."/>
            <person name="Ettema T.J."/>
        </authorList>
    </citation>
    <scope>NUCLEOTIDE SEQUENCE</scope>
</reference>
<protein>
    <submittedName>
        <fullName evidence="1">Uncharacterized protein</fullName>
    </submittedName>
</protein>
<sequence>MGASPLCISEKEDIMRGKIPSPLEVIDAGASIASRVLATPAQIASNVGTALTGATQQLEQDIAKPRQTPGTPKSPTAVLGPAVSGIGHMAGGLVGAVKGGFDGVIETFEGIKSDVGALTR</sequence>
<proteinExistence type="predicted"/>
<gene>
    <name evidence="1" type="ORF">LCGC14_0782100</name>
</gene>
<dbReference type="EMBL" id="LAZR01002027">
    <property type="protein sequence ID" value="KKN35600.1"/>
    <property type="molecule type" value="Genomic_DNA"/>
</dbReference>
<accession>A0A0F9PVF4</accession>
<comment type="caution">
    <text evidence="1">The sequence shown here is derived from an EMBL/GenBank/DDBJ whole genome shotgun (WGS) entry which is preliminary data.</text>
</comment>
<dbReference type="AlphaFoldDB" id="A0A0F9PVF4"/>
<evidence type="ECO:0000313" key="1">
    <source>
        <dbReference type="EMBL" id="KKN35600.1"/>
    </source>
</evidence>
<name>A0A0F9PVF4_9ZZZZ</name>